<keyword evidence="3" id="KW-0949">S-adenosyl-L-methionine</keyword>
<keyword evidence="2 5" id="KW-0808">Transferase</keyword>
<dbReference type="PROSITE" id="PS51683">
    <property type="entry name" value="SAM_OMT_II"/>
    <property type="match status" value="1"/>
</dbReference>
<protein>
    <submittedName>
        <fullName evidence="5">S-adenosyl-L-methionine-dependent methyltransferase</fullName>
    </submittedName>
</protein>
<dbReference type="InterPro" id="IPR036388">
    <property type="entry name" value="WH-like_DNA-bd_sf"/>
</dbReference>
<sequence length="451" mass="48832">MAASTESPAIIPEMVALATRIHGTSTHLSWFLASQPNPQPSLSTDTHISITRGSYGSKIAEAWRHQLKQDALDLFRLASTPEEYLAHVAMNHGITTSVRWLTQHRIFELVPIIGSVSYNNISVISSVSEVHLKAVCRMAISGGLFKEPEPDRIAHNSTSRIIATNADFGAWAECLAGPIWNASAKLGESSAQCYRSSLPTHSAFTMAQGDQAAFPDALRKDPKLAMNFGGFLKATGSMYANDLSHVVDGIDWEWFGKARVVDIGASSAALSLKLAEQFSDLVFEIATHVRHAGTIGTELHATSPDVSSKIALNTNRDPAAPPIFTSPVDVFILKHVLHHYPPPAALALLQHLAQHLTANGRIVIIDLVMPNPGTRGSYVEGMLRTRELVHLELSNGASRDEGGWYEFVERAGCSLEIIKVTRDIGSDLSIIEIRTSGEKGAVNPTEINGVN</sequence>
<dbReference type="InterPro" id="IPR016461">
    <property type="entry name" value="COMT-like"/>
</dbReference>
<dbReference type="SUPFAM" id="SSF46785">
    <property type="entry name" value="Winged helix' DNA-binding domain"/>
    <property type="match status" value="1"/>
</dbReference>
<proteinExistence type="predicted"/>
<dbReference type="GO" id="GO:0008171">
    <property type="term" value="F:O-methyltransferase activity"/>
    <property type="evidence" value="ECO:0007669"/>
    <property type="project" value="InterPro"/>
</dbReference>
<dbReference type="InterPro" id="IPR036390">
    <property type="entry name" value="WH_DNA-bd_sf"/>
</dbReference>
<evidence type="ECO:0000313" key="5">
    <source>
        <dbReference type="EMBL" id="KAF2703802.1"/>
    </source>
</evidence>
<reference evidence="5" key="1">
    <citation type="journal article" date="2020" name="Stud. Mycol.">
        <title>101 Dothideomycetes genomes: a test case for predicting lifestyles and emergence of pathogens.</title>
        <authorList>
            <person name="Haridas S."/>
            <person name="Albert R."/>
            <person name="Binder M."/>
            <person name="Bloem J."/>
            <person name="Labutti K."/>
            <person name="Salamov A."/>
            <person name="Andreopoulos B."/>
            <person name="Baker S."/>
            <person name="Barry K."/>
            <person name="Bills G."/>
            <person name="Bluhm B."/>
            <person name="Cannon C."/>
            <person name="Castanera R."/>
            <person name="Culley D."/>
            <person name="Daum C."/>
            <person name="Ezra D."/>
            <person name="Gonzalez J."/>
            <person name="Henrissat B."/>
            <person name="Kuo A."/>
            <person name="Liang C."/>
            <person name="Lipzen A."/>
            <person name="Lutzoni F."/>
            <person name="Magnuson J."/>
            <person name="Mondo S."/>
            <person name="Nolan M."/>
            <person name="Ohm R."/>
            <person name="Pangilinan J."/>
            <person name="Park H.-J."/>
            <person name="Ramirez L."/>
            <person name="Alfaro M."/>
            <person name="Sun H."/>
            <person name="Tritt A."/>
            <person name="Yoshinaga Y."/>
            <person name="Zwiers L.-H."/>
            <person name="Turgeon B."/>
            <person name="Goodwin S."/>
            <person name="Spatafora J."/>
            <person name="Crous P."/>
            <person name="Grigoriev I."/>
        </authorList>
    </citation>
    <scope>NUCLEOTIDE SEQUENCE</scope>
    <source>
        <strain evidence="5">CBS 279.74</strain>
    </source>
</reference>
<dbReference type="PANTHER" id="PTHR43712">
    <property type="entry name" value="PUTATIVE (AFU_ORTHOLOGUE AFUA_4G14580)-RELATED"/>
    <property type="match status" value="1"/>
</dbReference>
<dbReference type="InterPro" id="IPR029063">
    <property type="entry name" value="SAM-dependent_MTases_sf"/>
</dbReference>
<dbReference type="GO" id="GO:0032259">
    <property type="term" value="P:methylation"/>
    <property type="evidence" value="ECO:0007669"/>
    <property type="project" value="UniProtKB-KW"/>
</dbReference>
<keyword evidence="1 5" id="KW-0489">Methyltransferase</keyword>
<organism evidence="5 6">
    <name type="scientific">Pleomassaria siparia CBS 279.74</name>
    <dbReference type="NCBI Taxonomy" id="1314801"/>
    <lineage>
        <taxon>Eukaryota</taxon>
        <taxon>Fungi</taxon>
        <taxon>Dikarya</taxon>
        <taxon>Ascomycota</taxon>
        <taxon>Pezizomycotina</taxon>
        <taxon>Dothideomycetes</taxon>
        <taxon>Pleosporomycetidae</taxon>
        <taxon>Pleosporales</taxon>
        <taxon>Pleomassariaceae</taxon>
        <taxon>Pleomassaria</taxon>
    </lineage>
</organism>
<dbReference type="Gene3D" id="3.40.50.150">
    <property type="entry name" value="Vaccinia Virus protein VP39"/>
    <property type="match status" value="1"/>
</dbReference>
<accession>A0A6G1JU45</accession>
<dbReference type="AlphaFoldDB" id="A0A6G1JU45"/>
<dbReference type="InterPro" id="IPR001077">
    <property type="entry name" value="COMT_C"/>
</dbReference>
<evidence type="ECO:0000313" key="6">
    <source>
        <dbReference type="Proteomes" id="UP000799428"/>
    </source>
</evidence>
<evidence type="ECO:0000256" key="2">
    <source>
        <dbReference type="ARBA" id="ARBA00022679"/>
    </source>
</evidence>
<evidence type="ECO:0000259" key="4">
    <source>
        <dbReference type="Pfam" id="PF00891"/>
    </source>
</evidence>
<dbReference type="Proteomes" id="UP000799428">
    <property type="component" value="Unassembled WGS sequence"/>
</dbReference>
<evidence type="ECO:0000256" key="3">
    <source>
        <dbReference type="ARBA" id="ARBA00022691"/>
    </source>
</evidence>
<dbReference type="PANTHER" id="PTHR43712:SF15">
    <property type="entry name" value="MONODICTYPHENONE CLUSTER TRANSCRIPTIONAL COACTIVATOR MDPA"/>
    <property type="match status" value="1"/>
</dbReference>
<dbReference type="EMBL" id="MU005785">
    <property type="protein sequence ID" value="KAF2703802.1"/>
    <property type="molecule type" value="Genomic_DNA"/>
</dbReference>
<dbReference type="OrthoDB" id="1606438at2759"/>
<name>A0A6G1JU45_9PLEO</name>
<keyword evidence="6" id="KW-1185">Reference proteome</keyword>
<gene>
    <name evidence="5" type="ORF">K504DRAFT_443192</name>
</gene>
<evidence type="ECO:0000256" key="1">
    <source>
        <dbReference type="ARBA" id="ARBA00022603"/>
    </source>
</evidence>
<dbReference type="SUPFAM" id="SSF53335">
    <property type="entry name" value="S-adenosyl-L-methionine-dependent methyltransferases"/>
    <property type="match status" value="1"/>
</dbReference>
<dbReference type="Pfam" id="PF00891">
    <property type="entry name" value="Methyltransf_2"/>
    <property type="match status" value="1"/>
</dbReference>
<dbReference type="Gene3D" id="1.10.10.10">
    <property type="entry name" value="Winged helix-like DNA-binding domain superfamily/Winged helix DNA-binding domain"/>
    <property type="match status" value="1"/>
</dbReference>
<feature type="domain" description="O-methyltransferase C-terminal" evidence="4">
    <location>
        <begin position="327"/>
        <end position="412"/>
    </location>
</feature>